<evidence type="ECO:0000313" key="1">
    <source>
        <dbReference type="EMBL" id="SFI88922.1"/>
    </source>
</evidence>
<sequence>MTNMTDKIRILLKAYGEELTLDQITKLFSNRNTNNKEEIHNAISELVSVKLIIKTTDNTYKTACTERPNFFYVFQSKSFNKEVQNNCLFCPHSPDNRTIRFWESIGDVKTGDIIFHETNQHVAAISEAQSEARDADKPYDLDKPEHGRLLHTLYAHLANSVQPVELKEQLLSAQPEKVAPFNRNGTGNEGYLFYFNQECAKIIIDGIINNVR</sequence>
<dbReference type="AlphaFoldDB" id="A0A1I3LW30"/>
<dbReference type="EMBL" id="FORI01000007">
    <property type="protein sequence ID" value="SFI88922.1"/>
    <property type="molecule type" value="Genomic_DNA"/>
</dbReference>
<accession>A0A1I3LW30</accession>
<organism evidence="1 2">
    <name type="scientific">Treponema bryantii</name>
    <dbReference type="NCBI Taxonomy" id="163"/>
    <lineage>
        <taxon>Bacteria</taxon>
        <taxon>Pseudomonadati</taxon>
        <taxon>Spirochaetota</taxon>
        <taxon>Spirochaetia</taxon>
        <taxon>Spirochaetales</taxon>
        <taxon>Treponemataceae</taxon>
        <taxon>Treponema</taxon>
    </lineage>
</organism>
<reference evidence="2" key="1">
    <citation type="submission" date="2016-10" db="EMBL/GenBank/DDBJ databases">
        <authorList>
            <person name="Varghese N."/>
            <person name="Submissions S."/>
        </authorList>
    </citation>
    <scope>NUCLEOTIDE SEQUENCE [LARGE SCALE GENOMIC DNA]</scope>
    <source>
        <strain evidence="2">XBD1002</strain>
    </source>
</reference>
<proteinExistence type="predicted"/>
<evidence type="ECO:0000313" key="2">
    <source>
        <dbReference type="Proteomes" id="UP000182737"/>
    </source>
</evidence>
<dbReference type="RefSeq" id="WP_074932510.1">
    <property type="nucleotide sequence ID" value="NZ_FORI01000007.1"/>
</dbReference>
<dbReference type="OrthoDB" id="529575at2"/>
<name>A0A1I3LW30_9SPIR</name>
<gene>
    <name evidence="1" type="ORF">SAMN04487775_107227</name>
</gene>
<protein>
    <submittedName>
        <fullName evidence="1">Uncharacterized protein</fullName>
    </submittedName>
</protein>
<dbReference type="Proteomes" id="UP000182737">
    <property type="component" value="Unassembled WGS sequence"/>
</dbReference>
<keyword evidence="2" id="KW-1185">Reference proteome</keyword>